<keyword evidence="1" id="KW-0812">Transmembrane</keyword>
<dbReference type="Pfam" id="PF13786">
    <property type="entry name" value="DUF4179"/>
    <property type="match status" value="1"/>
</dbReference>
<organism evidence="3 4">
    <name type="scientific">Ruminiclostridium papyrosolvens DSM 2782</name>
    <dbReference type="NCBI Taxonomy" id="588581"/>
    <lineage>
        <taxon>Bacteria</taxon>
        <taxon>Bacillati</taxon>
        <taxon>Bacillota</taxon>
        <taxon>Clostridia</taxon>
        <taxon>Eubacteriales</taxon>
        <taxon>Oscillospiraceae</taxon>
        <taxon>Ruminiclostridium</taxon>
    </lineage>
</organism>
<reference evidence="3" key="2">
    <citation type="submission" date="2011-01" db="EMBL/GenBank/DDBJ databases">
        <title>The Non-contiguous Finished genome of Clostridium papyrosolvens.</title>
        <authorList>
            <person name="Lucas S."/>
            <person name="Copeland A."/>
            <person name="Lapidus A."/>
            <person name="Cheng J.-F."/>
            <person name="Goodwin L."/>
            <person name="Pitluck S."/>
            <person name="Misra M."/>
            <person name="Chertkov O."/>
            <person name="Detter J.C."/>
            <person name="Han C."/>
            <person name="Tapia R."/>
            <person name="Land M."/>
            <person name="Hauser L."/>
            <person name="Kyrpides N."/>
            <person name="Ivanova N."/>
            <person name="Pagani I."/>
            <person name="Mouttaki H."/>
            <person name="He Z."/>
            <person name="Zhou J."/>
            <person name="Hemme C.L."/>
            <person name="Woyke T."/>
        </authorList>
    </citation>
    <scope>NUCLEOTIDE SEQUENCE [LARGE SCALE GENOMIC DNA]</scope>
    <source>
        <strain evidence="3">DSM 2782</strain>
    </source>
</reference>
<feature type="domain" description="DUF4179" evidence="2">
    <location>
        <begin position="33"/>
        <end position="123"/>
    </location>
</feature>
<dbReference type="eggNOG" id="ENOG502ZCEG">
    <property type="taxonomic scope" value="Bacteria"/>
</dbReference>
<evidence type="ECO:0000313" key="3">
    <source>
        <dbReference type="EMBL" id="EGD45761.1"/>
    </source>
</evidence>
<dbReference type="EMBL" id="ACXX02000020">
    <property type="protein sequence ID" value="EGD45761.1"/>
    <property type="molecule type" value="Genomic_DNA"/>
</dbReference>
<dbReference type="Gene3D" id="2.60.40.1630">
    <property type="entry name" value="bacillus anthracis domain"/>
    <property type="match status" value="1"/>
</dbReference>
<dbReference type="STRING" id="588581.Cpap_0128"/>
<dbReference type="AlphaFoldDB" id="F1TIE4"/>
<comment type="caution">
    <text evidence="3">The sequence shown here is derived from an EMBL/GenBank/DDBJ whole genome shotgun (WGS) entry which is preliminary data.</text>
</comment>
<name>F1TIE4_9FIRM</name>
<protein>
    <recommendedName>
        <fullName evidence="2">DUF4179 domain-containing protein</fullName>
    </recommendedName>
</protein>
<evidence type="ECO:0000256" key="1">
    <source>
        <dbReference type="SAM" id="Phobius"/>
    </source>
</evidence>
<keyword evidence="4" id="KW-1185">Reference proteome</keyword>
<dbReference type="Proteomes" id="UP000003860">
    <property type="component" value="Unassembled WGS sequence"/>
</dbReference>
<evidence type="ECO:0000313" key="4">
    <source>
        <dbReference type="Proteomes" id="UP000003860"/>
    </source>
</evidence>
<sequence>MQKKSYDSITMPERLVEVANSAIKRGQTTFLLKRSFTIIISTFILLMGLFGTCYASPTVAKVFSKVPFVGSVFLQFTDEGLKTVSKEGFTNFTGMEVTKQNGTVALNEIYYDKSEISFGLALKGVNPYTNSLQYLLYNKDKLISGSFNGGIKDEPKGIYLISLKTSVPIDLPDTFDLKLIVKETKDLKRAFEFHVPLSRTRSDVKTKEYSIMKSFKSSNKKVFIRKISFTPAAVCVDFDYTRPSEDTDFSLKLFIENGEQIQLNSLTGTEQNNEHSVTSKTNSYHAVFNPATNVPDKLRLDIIDTFEEKTILSTEFEVVTSKP</sequence>
<gene>
    <name evidence="3" type="ORF">Cpap_0128</name>
</gene>
<reference evidence="3" key="1">
    <citation type="submission" date="2009-07" db="EMBL/GenBank/DDBJ databases">
        <authorList>
            <consortium name="US DOE Joint Genome Institute (JGI-PGF)"/>
            <person name="Lucas S."/>
            <person name="Copeland A."/>
            <person name="Lapidus A."/>
            <person name="Glavina del Rio T."/>
            <person name="Tice H."/>
            <person name="Bruce D."/>
            <person name="Goodwin L."/>
            <person name="Pitluck S."/>
            <person name="Larimer F."/>
            <person name="Land M.L."/>
            <person name="Mouttaki H."/>
            <person name="He Z."/>
            <person name="Zhou J."/>
            <person name="Hemme C.L."/>
        </authorList>
    </citation>
    <scope>NUCLEOTIDE SEQUENCE [LARGE SCALE GENOMIC DNA]</scope>
    <source>
        <strain evidence="3">DSM 2782</strain>
    </source>
</reference>
<dbReference type="OrthoDB" id="1938054at2"/>
<keyword evidence="1" id="KW-0472">Membrane</keyword>
<dbReference type="RefSeq" id="WP_004622415.1">
    <property type="nucleotide sequence ID" value="NZ_ACXX02000020.1"/>
</dbReference>
<accession>F1TIE4</accession>
<keyword evidence="1" id="KW-1133">Transmembrane helix</keyword>
<feature type="transmembrane region" description="Helical" evidence="1">
    <location>
        <begin position="35"/>
        <end position="57"/>
    </location>
</feature>
<proteinExistence type="predicted"/>
<evidence type="ECO:0000259" key="2">
    <source>
        <dbReference type="Pfam" id="PF13786"/>
    </source>
</evidence>
<dbReference type="InterPro" id="IPR025436">
    <property type="entry name" value="DUF4179"/>
</dbReference>